<dbReference type="Proteomes" id="UP001500936">
    <property type="component" value="Unassembled WGS sequence"/>
</dbReference>
<keyword evidence="3" id="KW-1185">Reference proteome</keyword>
<dbReference type="EMBL" id="BAABHB010000001">
    <property type="protein sequence ID" value="GAA4395731.1"/>
    <property type="molecule type" value="Genomic_DNA"/>
</dbReference>
<feature type="signal peptide" evidence="1">
    <location>
        <begin position="1"/>
        <end position="20"/>
    </location>
</feature>
<evidence type="ECO:0000256" key="1">
    <source>
        <dbReference type="SAM" id="SignalP"/>
    </source>
</evidence>
<reference evidence="3" key="1">
    <citation type="journal article" date="2019" name="Int. J. Syst. Evol. Microbiol.">
        <title>The Global Catalogue of Microorganisms (GCM) 10K type strain sequencing project: providing services to taxonomists for standard genome sequencing and annotation.</title>
        <authorList>
            <consortium name="The Broad Institute Genomics Platform"/>
            <consortium name="The Broad Institute Genome Sequencing Center for Infectious Disease"/>
            <person name="Wu L."/>
            <person name="Ma J."/>
        </authorList>
    </citation>
    <scope>NUCLEOTIDE SEQUENCE [LARGE SCALE GENOMIC DNA]</scope>
    <source>
        <strain evidence="3">JCM 17925</strain>
    </source>
</reference>
<accession>A0ABP8JTE5</accession>
<proteinExistence type="predicted"/>
<comment type="caution">
    <text evidence="2">The sequence shown here is derived from an EMBL/GenBank/DDBJ whole genome shotgun (WGS) entry which is preliminary data.</text>
</comment>
<organism evidence="2 3">
    <name type="scientific">Nibrella viscosa</name>
    <dbReference type="NCBI Taxonomy" id="1084524"/>
    <lineage>
        <taxon>Bacteria</taxon>
        <taxon>Pseudomonadati</taxon>
        <taxon>Bacteroidota</taxon>
        <taxon>Cytophagia</taxon>
        <taxon>Cytophagales</taxon>
        <taxon>Spirosomataceae</taxon>
        <taxon>Nibrella</taxon>
    </lineage>
</organism>
<evidence type="ECO:0000313" key="2">
    <source>
        <dbReference type="EMBL" id="GAA4395731.1"/>
    </source>
</evidence>
<keyword evidence="1" id="KW-0732">Signal</keyword>
<sequence length="235" mass="26372">MKLFSTLVWLLSLVALSVQAQNAKVIRIKAGADARKVIPVLEQYRYSTFRLGSIAFYNGTTANALLNYSILLGEMHFIDPKGDTLSLANEQTTKRIDIGSDAFFYDAKVGFLEALADYGSIKLAIRREMKIVAGEREGGYNQSTGASAIRTYKSLATANGQVQHLEVKGDILLTKEEGYYLINVNNQAFKADRAGIMKAFPKYKKEIEAYLKEHALNLRLEQDLRQLLQFCQQFV</sequence>
<name>A0ABP8JTE5_9BACT</name>
<protein>
    <submittedName>
        <fullName evidence="2">Uncharacterized protein</fullName>
    </submittedName>
</protein>
<feature type="chain" id="PRO_5045236273" evidence="1">
    <location>
        <begin position="21"/>
        <end position="235"/>
    </location>
</feature>
<gene>
    <name evidence="2" type="ORF">GCM10023187_03020</name>
</gene>
<dbReference type="RefSeq" id="WP_345263234.1">
    <property type="nucleotide sequence ID" value="NZ_BAABHB010000001.1"/>
</dbReference>
<evidence type="ECO:0000313" key="3">
    <source>
        <dbReference type="Proteomes" id="UP001500936"/>
    </source>
</evidence>